<organism evidence="2">
    <name type="scientific">Tanacetum cinerariifolium</name>
    <name type="common">Dalmatian daisy</name>
    <name type="synonym">Chrysanthemum cinerariifolium</name>
    <dbReference type="NCBI Taxonomy" id="118510"/>
    <lineage>
        <taxon>Eukaryota</taxon>
        <taxon>Viridiplantae</taxon>
        <taxon>Streptophyta</taxon>
        <taxon>Embryophyta</taxon>
        <taxon>Tracheophyta</taxon>
        <taxon>Spermatophyta</taxon>
        <taxon>Magnoliopsida</taxon>
        <taxon>eudicotyledons</taxon>
        <taxon>Gunneridae</taxon>
        <taxon>Pentapetalae</taxon>
        <taxon>asterids</taxon>
        <taxon>campanulids</taxon>
        <taxon>Asterales</taxon>
        <taxon>Asteraceae</taxon>
        <taxon>Asteroideae</taxon>
        <taxon>Anthemideae</taxon>
        <taxon>Anthemidinae</taxon>
        <taxon>Tanacetum</taxon>
    </lineage>
</organism>
<dbReference type="AlphaFoldDB" id="A0A6L2LUY0"/>
<protein>
    <submittedName>
        <fullName evidence="2">Uncharacterized protein</fullName>
    </submittedName>
</protein>
<proteinExistence type="predicted"/>
<accession>A0A6L2LUY0</accession>
<evidence type="ECO:0000256" key="1">
    <source>
        <dbReference type="SAM" id="MobiDB-lite"/>
    </source>
</evidence>
<feature type="compositionally biased region" description="Basic and acidic residues" evidence="1">
    <location>
        <begin position="84"/>
        <end position="99"/>
    </location>
</feature>
<reference evidence="2" key="1">
    <citation type="journal article" date="2019" name="Sci. Rep.">
        <title>Draft genome of Tanacetum cinerariifolium, the natural source of mosquito coil.</title>
        <authorList>
            <person name="Yamashiro T."/>
            <person name="Shiraishi A."/>
            <person name="Satake H."/>
            <person name="Nakayama K."/>
        </authorList>
    </citation>
    <scope>NUCLEOTIDE SEQUENCE</scope>
</reference>
<feature type="region of interest" description="Disordered" evidence="1">
    <location>
        <begin position="79"/>
        <end position="116"/>
    </location>
</feature>
<name>A0A6L2LUY0_TANCI</name>
<feature type="compositionally biased region" description="Acidic residues" evidence="1">
    <location>
        <begin position="100"/>
        <end position="113"/>
    </location>
</feature>
<evidence type="ECO:0000313" key="2">
    <source>
        <dbReference type="EMBL" id="GEU63955.1"/>
    </source>
</evidence>
<dbReference type="EMBL" id="BKCJ010004937">
    <property type="protein sequence ID" value="GEU63955.1"/>
    <property type="molecule type" value="Genomic_DNA"/>
</dbReference>
<sequence length="202" mass="23355">MEATSLTMSRRMMLTYDKLHSQSYVALLKHYGCLKGGSGNNGGKRLAIAMVEEAWLSEKKELALKYKFERFHVSNTSCRPSTIHPRDLDDPHDDAHPEGDNDAISESEDDDELPTEKVSQELVDEMSQTVDEAKLCKVVNEMLRQRCTLGDEHQYHIDQMQNFLKNGIIWERREEFLVSPYPQRPIIVVQSCQEILKLMHYL</sequence>
<gene>
    <name evidence="2" type="ORF">Tci_035933</name>
</gene>
<comment type="caution">
    <text evidence="2">The sequence shown here is derived from an EMBL/GenBank/DDBJ whole genome shotgun (WGS) entry which is preliminary data.</text>
</comment>